<protein>
    <submittedName>
        <fullName evidence="1">DUF3305 domain-containing protein</fullName>
    </submittedName>
</protein>
<dbReference type="Pfam" id="PF11749">
    <property type="entry name" value="DUF3305"/>
    <property type="match status" value="1"/>
</dbReference>
<dbReference type="Proteomes" id="UP000564704">
    <property type="component" value="Unassembled WGS sequence"/>
</dbReference>
<gene>
    <name evidence="1" type="ORF">FDP25_04305</name>
</gene>
<sequence>MPLGVVIRRTPGATRWAKWAWKAIAVLPGAADADWREIRREGDAVEYHAATLTLELHGAETDAYLHGLAARTPSIYVVLRESDEVDGPPLDAVLVTASPYEAQDYADSGEEIIEKVPMTDGLMAFVQRFVDTHHVEEEFKKRRRDRVRTDRVEHSIGDPRIHQLNDVYTAPQVRKGRMN</sequence>
<dbReference type="AlphaFoldDB" id="A0A844CRM7"/>
<accession>A0A844CRM7</accession>
<comment type="caution">
    <text evidence="1">The sequence shown here is derived from an EMBL/GenBank/DDBJ whole genome shotgun (WGS) entry which is preliminary data.</text>
</comment>
<evidence type="ECO:0000313" key="1">
    <source>
        <dbReference type="EMBL" id="MRU14649.1"/>
    </source>
</evidence>
<dbReference type="RefSeq" id="WP_154153102.1">
    <property type="nucleotide sequence ID" value="NZ_SZWE01000001.1"/>
</dbReference>
<name>A0A844CRM7_9RHOB</name>
<proteinExistence type="predicted"/>
<evidence type="ECO:0000313" key="2">
    <source>
        <dbReference type="Proteomes" id="UP000564704"/>
    </source>
</evidence>
<dbReference type="EMBL" id="SZWE01000001">
    <property type="protein sequence ID" value="MRU14649.1"/>
    <property type="molecule type" value="Genomic_DNA"/>
</dbReference>
<dbReference type="OrthoDB" id="7271084at2"/>
<organism evidence="1 2">
    <name type="scientific">Roseovarius bejariae</name>
    <dbReference type="NCBI Taxonomy" id="2576383"/>
    <lineage>
        <taxon>Bacteria</taxon>
        <taxon>Pseudomonadati</taxon>
        <taxon>Pseudomonadota</taxon>
        <taxon>Alphaproteobacteria</taxon>
        <taxon>Rhodobacterales</taxon>
        <taxon>Roseobacteraceae</taxon>
        <taxon>Roseovarius</taxon>
    </lineage>
</organism>
<keyword evidence="2" id="KW-1185">Reference proteome</keyword>
<dbReference type="InterPro" id="IPR021736">
    <property type="entry name" value="DUF3305"/>
</dbReference>
<reference evidence="1 2" key="1">
    <citation type="submission" date="2019-05" db="EMBL/GenBank/DDBJ databases">
        <title>Roseovarius bejariae sp. nov., a moderately halophylic bacterium isolated from a saline soil in Rambla Salada (Murcia).</title>
        <authorList>
            <person name="Castro D.J."/>
            <person name="Gomez-Altuve A."/>
            <person name="Reina J.C."/>
            <person name="Rodriguez M."/>
            <person name="Sampedro I."/>
            <person name="Llamas I."/>
            <person name="Martinez-Checa F."/>
        </authorList>
    </citation>
    <scope>NUCLEOTIDE SEQUENCE [LARGE SCALE GENOMIC DNA]</scope>
    <source>
        <strain evidence="1 2">A21</strain>
    </source>
</reference>